<dbReference type="NCBIfam" id="NF038146">
    <property type="entry name" value="LxmA_leader"/>
    <property type="match status" value="1"/>
</dbReference>
<dbReference type="EMBL" id="CP163439">
    <property type="protein sequence ID" value="XDQ36337.1"/>
    <property type="molecule type" value="Genomic_DNA"/>
</dbReference>
<proteinExistence type="predicted"/>
<dbReference type="RefSeq" id="WP_128433855.1">
    <property type="nucleotide sequence ID" value="NZ_CP163439.1"/>
</dbReference>
<dbReference type="AlphaFoldDB" id="A0AB39Q209"/>
<protein>
    <submittedName>
        <fullName evidence="1">LxmA leader domain family RiPP</fullName>
    </submittedName>
</protein>
<organism evidence="1">
    <name type="scientific">Streptomyces sp. R28</name>
    <dbReference type="NCBI Taxonomy" id="3238628"/>
    <lineage>
        <taxon>Bacteria</taxon>
        <taxon>Bacillati</taxon>
        <taxon>Actinomycetota</taxon>
        <taxon>Actinomycetes</taxon>
        <taxon>Kitasatosporales</taxon>
        <taxon>Streptomycetaceae</taxon>
        <taxon>Streptomyces</taxon>
    </lineage>
</organism>
<sequence length="66" mass="6248">MNTADQLMAGYAVYTTSDEIGAGAAADAPAISPVSIFSAASSVECAIFSAGVVTSASAGGTVAGNC</sequence>
<dbReference type="InterPro" id="IPR049906">
    <property type="entry name" value="LxmA-like_leader"/>
</dbReference>
<evidence type="ECO:0000313" key="1">
    <source>
        <dbReference type="EMBL" id="XDQ36337.1"/>
    </source>
</evidence>
<name>A0AB39Q209_9ACTN</name>
<reference evidence="1" key="1">
    <citation type="submission" date="2024-07" db="EMBL/GenBank/DDBJ databases">
        <authorList>
            <person name="Yu S.T."/>
        </authorList>
    </citation>
    <scope>NUCLEOTIDE SEQUENCE</scope>
    <source>
        <strain evidence="1">R28</strain>
    </source>
</reference>
<gene>
    <name evidence="1" type="ORF">AB5J49_25000</name>
</gene>
<accession>A0AB39Q209</accession>